<dbReference type="NCBIfam" id="TIGR00229">
    <property type="entry name" value="sensory_box"/>
    <property type="match status" value="1"/>
</dbReference>
<dbReference type="SUPFAM" id="SSF52540">
    <property type="entry name" value="P-loop containing nucleoside triphosphate hydrolases"/>
    <property type="match status" value="1"/>
</dbReference>
<dbReference type="GO" id="GO:0006355">
    <property type="term" value="P:regulation of DNA-templated transcription"/>
    <property type="evidence" value="ECO:0007669"/>
    <property type="project" value="InterPro"/>
</dbReference>
<feature type="domain" description="Sigma-54 factor interaction" evidence="7">
    <location>
        <begin position="258"/>
        <end position="488"/>
    </location>
</feature>
<dbReference type="InterPro" id="IPR035965">
    <property type="entry name" value="PAS-like_dom_sf"/>
</dbReference>
<comment type="caution">
    <text evidence="9">The sequence shown here is derived from an EMBL/GenBank/DDBJ whole genome shotgun (WGS) entry which is preliminary data.</text>
</comment>
<dbReference type="Pfam" id="PF25601">
    <property type="entry name" value="AAA_lid_14"/>
    <property type="match status" value="1"/>
</dbReference>
<keyword evidence="10" id="KW-1185">Reference proteome</keyword>
<dbReference type="Pfam" id="PF00989">
    <property type="entry name" value="PAS"/>
    <property type="match status" value="1"/>
</dbReference>
<evidence type="ECO:0000256" key="2">
    <source>
        <dbReference type="ARBA" id="ARBA00022840"/>
    </source>
</evidence>
<evidence type="ECO:0000259" key="7">
    <source>
        <dbReference type="PROSITE" id="PS50045"/>
    </source>
</evidence>
<evidence type="ECO:0000313" key="10">
    <source>
        <dbReference type="Proteomes" id="UP000237798"/>
    </source>
</evidence>
<evidence type="ECO:0000259" key="8">
    <source>
        <dbReference type="PROSITE" id="PS50112"/>
    </source>
</evidence>
<dbReference type="SUPFAM" id="SSF46689">
    <property type="entry name" value="Homeodomain-like"/>
    <property type="match status" value="1"/>
</dbReference>
<dbReference type="InterPro" id="IPR027417">
    <property type="entry name" value="P-loop_NTPase"/>
</dbReference>
<dbReference type="CDD" id="cd00009">
    <property type="entry name" value="AAA"/>
    <property type="match status" value="1"/>
</dbReference>
<dbReference type="Gene3D" id="1.10.10.60">
    <property type="entry name" value="Homeodomain-like"/>
    <property type="match status" value="1"/>
</dbReference>
<dbReference type="EMBL" id="PVXP01000086">
    <property type="protein sequence ID" value="PRR80391.1"/>
    <property type="molecule type" value="Genomic_DNA"/>
</dbReference>
<dbReference type="InterPro" id="IPR058031">
    <property type="entry name" value="AAA_lid_NorR"/>
</dbReference>
<keyword evidence="4" id="KW-0238">DNA-binding</keyword>
<dbReference type="PANTHER" id="PTHR32071">
    <property type="entry name" value="TRANSCRIPTIONAL REGULATORY PROTEIN"/>
    <property type="match status" value="1"/>
</dbReference>
<evidence type="ECO:0000256" key="5">
    <source>
        <dbReference type="ARBA" id="ARBA00023163"/>
    </source>
</evidence>
<keyword evidence="3" id="KW-0805">Transcription regulation</keyword>
<dbReference type="InterPro" id="IPR000014">
    <property type="entry name" value="PAS"/>
</dbReference>
<keyword evidence="1" id="KW-0547">Nucleotide-binding</keyword>
<evidence type="ECO:0000256" key="3">
    <source>
        <dbReference type="ARBA" id="ARBA00023015"/>
    </source>
</evidence>
<dbReference type="FunFam" id="3.40.50.300:FF:000006">
    <property type="entry name" value="DNA-binding transcriptional regulator NtrC"/>
    <property type="match status" value="1"/>
</dbReference>
<dbReference type="InterPro" id="IPR002078">
    <property type="entry name" value="Sigma_54_int"/>
</dbReference>
<dbReference type="PROSITE" id="PS00675">
    <property type="entry name" value="SIGMA54_INTERACT_1"/>
    <property type="match status" value="1"/>
</dbReference>
<sequence>MFLEKCFDLIAQNINEALLGIDESGKLIIANNRAEELLSINLKEDMGKYIEDVIPETKLNKILKTGRNELNKSFFANNREFITSRLPVIIDGKIKGAITIFEDITNNKKMQQKLIDNEIYIDILNTIINALNECLVLVDENGIITMMSKAYKEFLGCSAPEGKDVRDIIENTRLHEIIKNGKAEIGDIQKIRGNKMIAMRVPIKEGDKIIGAVGKVIFKDIGGFHALSKKLNNLEREIQVYKNELGKERKAKYSIENITGNSAKIQEVKSMALKVAKTDSNVLITGETGTGKELFAHGIHNASSRYLGPFVEINCAAIPSELFESELFGYEEGAFTGAKKGGKKGKFELADGGTIFLDEIGDMPMYMQVKLLKVIQDRKIERVGGNTIKKINVRIIAATNRKLEDSVKEGTFREDLYYRLNVMRINLPPLRERKEDIPLLANSLRIKIASQLGIYVEGISNEAVNCLMSYNWPGNVRELENIIERAVDLLDSDLVIKVDHLPERLTGSKFKNYKNYGDTGDSLKDIVSEVEKHVIGKCLNRNHWNKNRTAGILGISRAALYKKIREYNLKP</sequence>
<gene>
    <name evidence="9" type="primary">vnfA</name>
    <name evidence="9" type="ORF">CLLU_33410</name>
</gene>
<dbReference type="Gene3D" id="1.10.8.60">
    <property type="match status" value="1"/>
</dbReference>
<dbReference type="InterPro" id="IPR009057">
    <property type="entry name" value="Homeodomain-like_sf"/>
</dbReference>
<reference evidence="9 10" key="1">
    <citation type="submission" date="2018-03" db="EMBL/GenBank/DDBJ databases">
        <title>Genome sequence of Clostridium luticellarii DSM 29923.</title>
        <authorList>
            <person name="Poehlein A."/>
            <person name="Daniel R."/>
        </authorList>
    </citation>
    <scope>NUCLEOTIDE SEQUENCE [LARGE SCALE GENOMIC DNA]</scope>
    <source>
        <strain evidence="9 10">DSM 29923</strain>
    </source>
</reference>
<dbReference type="CDD" id="cd00130">
    <property type="entry name" value="PAS"/>
    <property type="match status" value="1"/>
</dbReference>
<dbReference type="InterPro" id="IPR013767">
    <property type="entry name" value="PAS_fold"/>
</dbReference>
<feature type="domain" description="PAS" evidence="8">
    <location>
        <begin position="3"/>
        <end position="73"/>
    </location>
</feature>
<dbReference type="Pfam" id="PF13426">
    <property type="entry name" value="PAS_9"/>
    <property type="match status" value="1"/>
</dbReference>
<keyword evidence="5" id="KW-0804">Transcription</keyword>
<dbReference type="InterPro" id="IPR025943">
    <property type="entry name" value="Sigma_54_int_dom_ATP-bd_2"/>
</dbReference>
<dbReference type="InterPro" id="IPR003593">
    <property type="entry name" value="AAA+_ATPase"/>
</dbReference>
<dbReference type="GO" id="GO:0005524">
    <property type="term" value="F:ATP binding"/>
    <property type="evidence" value="ECO:0007669"/>
    <property type="project" value="UniProtKB-KW"/>
</dbReference>
<dbReference type="Proteomes" id="UP000237798">
    <property type="component" value="Unassembled WGS sequence"/>
</dbReference>
<evidence type="ECO:0000313" key="9">
    <source>
        <dbReference type="EMBL" id="PRR80391.1"/>
    </source>
</evidence>
<protein>
    <submittedName>
        <fullName evidence="9">Nitrogen fixation protein VnfA</fullName>
    </submittedName>
</protein>
<dbReference type="PANTHER" id="PTHR32071:SF57">
    <property type="entry name" value="C4-DICARBOXYLATE TRANSPORT TRANSCRIPTIONAL REGULATORY PROTEIN DCTD"/>
    <property type="match status" value="1"/>
</dbReference>
<dbReference type="Gene3D" id="3.40.50.300">
    <property type="entry name" value="P-loop containing nucleotide triphosphate hydrolases"/>
    <property type="match status" value="1"/>
</dbReference>
<dbReference type="PROSITE" id="PS50045">
    <property type="entry name" value="SIGMA54_INTERACT_4"/>
    <property type="match status" value="1"/>
</dbReference>
<dbReference type="OrthoDB" id="9803970at2"/>
<dbReference type="InterPro" id="IPR025662">
    <property type="entry name" value="Sigma_54_int_dom_ATP-bd_1"/>
</dbReference>
<dbReference type="Pfam" id="PF02954">
    <property type="entry name" value="HTH_8"/>
    <property type="match status" value="1"/>
</dbReference>
<dbReference type="InterPro" id="IPR002197">
    <property type="entry name" value="HTH_Fis"/>
</dbReference>
<dbReference type="SUPFAM" id="SSF55785">
    <property type="entry name" value="PYP-like sensor domain (PAS domain)"/>
    <property type="match status" value="2"/>
</dbReference>
<organism evidence="9 10">
    <name type="scientific">Clostridium luticellarii</name>
    <dbReference type="NCBI Taxonomy" id="1691940"/>
    <lineage>
        <taxon>Bacteria</taxon>
        <taxon>Bacillati</taxon>
        <taxon>Bacillota</taxon>
        <taxon>Clostridia</taxon>
        <taxon>Eubacteriales</taxon>
        <taxon>Clostridiaceae</taxon>
        <taxon>Clostridium</taxon>
    </lineage>
</organism>
<dbReference type="PROSITE" id="PS50112">
    <property type="entry name" value="PAS"/>
    <property type="match status" value="1"/>
</dbReference>
<evidence type="ECO:0000256" key="1">
    <source>
        <dbReference type="ARBA" id="ARBA00022741"/>
    </source>
</evidence>
<feature type="coiled-coil region" evidence="6">
    <location>
        <begin position="224"/>
        <end position="251"/>
    </location>
</feature>
<dbReference type="PROSITE" id="PS00676">
    <property type="entry name" value="SIGMA54_INTERACT_2"/>
    <property type="match status" value="1"/>
</dbReference>
<dbReference type="SMART" id="SM00382">
    <property type="entry name" value="AAA"/>
    <property type="match status" value="1"/>
</dbReference>
<dbReference type="RefSeq" id="WP_106010885.1">
    <property type="nucleotide sequence ID" value="NZ_JALCPJ010000059.1"/>
</dbReference>
<dbReference type="Pfam" id="PF00158">
    <property type="entry name" value="Sigma54_activat"/>
    <property type="match status" value="1"/>
</dbReference>
<dbReference type="PROSITE" id="PS00688">
    <property type="entry name" value="SIGMA54_INTERACT_3"/>
    <property type="match status" value="1"/>
</dbReference>
<keyword evidence="6" id="KW-0175">Coiled coil</keyword>
<proteinExistence type="predicted"/>
<dbReference type="PRINTS" id="PR01590">
    <property type="entry name" value="HTHFIS"/>
</dbReference>
<dbReference type="InterPro" id="IPR025944">
    <property type="entry name" value="Sigma_54_int_dom_CS"/>
</dbReference>
<evidence type="ECO:0000256" key="6">
    <source>
        <dbReference type="SAM" id="Coils"/>
    </source>
</evidence>
<evidence type="ECO:0000256" key="4">
    <source>
        <dbReference type="ARBA" id="ARBA00023125"/>
    </source>
</evidence>
<dbReference type="AlphaFoldDB" id="A0A2T0B911"/>
<dbReference type="SMART" id="SM00091">
    <property type="entry name" value="PAS"/>
    <property type="match status" value="2"/>
</dbReference>
<name>A0A2T0B911_9CLOT</name>
<dbReference type="Gene3D" id="3.30.450.20">
    <property type="entry name" value="PAS domain"/>
    <property type="match status" value="2"/>
</dbReference>
<keyword evidence="2" id="KW-0067">ATP-binding</keyword>
<dbReference type="GO" id="GO:0043565">
    <property type="term" value="F:sequence-specific DNA binding"/>
    <property type="evidence" value="ECO:0007669"/>
    <property type="project" value="InterPro"/>
</dbReference>
<accession>A0A2T0B911</accession>